<reference evidence="3" key="1">
    <citation type="journal article" date="2020" name="mSystems">
        <title>Genome- and Community-Level Interaction Insights into Carbon Utilization and Element Cycling Functions of Hydrothermarchaeota in Hydrothermal Sediment.</title>
        <authorList>
            <person name="Zhou Z."/>
            <person name="Liu Y."/>
            <person name="Xu W."/>
            <person name="Pan J."/>
            <person name="Luo Z.H."/>
            <person name="Li M."/>
        </authorList>
    </citation>
    <scope>NUCLEOTIDE SEQUENCE [LARGE SCALE GENOMIC DNA]</scope>
    <source>
        <strain evidence="3">SpSt-769</strain>
    </source>
</reference>
<gene>
    <name evidence="3" type="ORF">ENV54_02775</name>
</gene>
<proteinExistence type="predicted"/>
<keyword evidence="1" id="KW-0175">Coiled coil</keyword>
<evidence type="ECO:0000313" key="3">
    <source>
        <dbReference type="EMBL" id="HGH60205.1"/>
    </source>
</evidence>
<protein>
    <submittedName>
        <fullName evidence="3">Uncharacterized protein</fullName>
    </submittedName>
</protein>
<dbReference type="EMBL" id="DTGT01000088">
    <property type="protein sequence ID" value="HGH60205.1"/>
    <property type="molecule type" value="Genomic_DNA"/>
</dbReference>
<feature type="chain" id="PRO_5028453101" evidence="2">
    <location>
        <begin position="25"/>
        <end position="201"/>
    </location>
</feature>
<accession>A0A7C4ERL6</accession>
<evidence type="ECO:0000256" key="1">
    <source>
        <dbReference type="SAM" id="Coils"/>
    </source>
</evidence>
<evidence type="ECO:0000256" key="2">
    <source>
        <dbReference type="SAM" id="SignalP"/>
    </source>
</evidence>
<name>A0A7C4ERL6_9BACT</name>
<comment type="caution">
    <text evidence="3">The sequence shown here is derived from an EMBL/GenBank/DDBJ whole genome shotgun (WGS) entry which is preliminary data.</text>
</comment>
<feature type="coiled-coil region" evidence="1">
    <location>
        <begin position="34"/>
        <end position="140"/>
    </location>
</feature>
<sequence>MKVNAKIIPLVTAVALLCPILSHAAELGSLDATIQILQEQINRQIERIQAARQKADSQMTLARARVAQQLDVAQQELAVQVEKLQQLRAQLQDKTTETEANIAYWQSQGTALISKTLSDVSRQINETTQLMQKLDQLKTQIDCNCPNGGGAGQGAIGPQSDAGTVLDAPAADATASPGQNVAMLTFPDAEPLAFPPLSPTG</sequence>
<feature type="signal peptide" evidence="2">
    <location>
        <begin position="1"/>
        <end position="24"/>
    </location>
</feature>
<dbReference type="AlphaFoldDB" id="A0A7C4ERL6"/>
<organism evidence="3">
    <name type="scientific">Desulfomonile tiedjei</name>
    <dbReference type="NCBI Taxonomy" id="2358"/>
    <lineage>
        <taxon>Bacteria</taxon>
        <taxon>Pseudomonadati</taxon>
        <taxon>Thermodesulfobacteriota</taxon>
        <taxon>Desulfomonilia</taxon>
        <taxon>Desulfomonilales</taxon>
        <taxon>Desulfomonilaceae</taxon>
        <taxon>Desulfomonile</taxon>
    </lineage>
</organism>
<keyword evidence="2" id="KW-0732">Signal</keyword>